<dbReference type="PROSITE" id="PS51257">
    <property type="entry name" value="PROKAR_LIPOPROTEIN"/>
    <property type="match status" value="1"/>
</dbReference>
<dbReference type="PANTHER" id="PTHR37625">
    <property type="entry name" value="OUTER MEMBRANE LIPOPROTEIN-RELATED"/>
    <property type="match status" value="1"/>
</dbReference>
<dbReference type="RefSeq" id="WP_052900662.1">
    <property type="nucleotide sequence ID" value="NZ_JRXE01000023.1"/>
</dbReference>
<dbReference type="InterPro" id="IPR038706">
    <property type="entry name" value="Type_VI_SciN-like_sf"/>
</dbReference>
<evidence type="ECO:0000313" key="5">
    <source>
        <dbReference type="Proteomes" id="UP000037088"/>
    </source>
</evidence>
<feature type="chain" id="PRO_5010038400" evidence="1">
    <location>
        <begin position="17"/>
        <end position="175"/>
    </location>
</feature>
<dbReference type="PANTHER" id="PTHR37625:SF4">
    <property type="entry name" value="OUTER MEMBRANE LIPOPROTEIN"/>
    <property type="match status" value="1"/>
</dbReference>
<dbReference type="AlphaFoldDB" id="A0A0L7SZZ1"/>
<evidence type="ECO:0000313" key="2">
    <source>
        <dbReference type="EMBL" id="KOC88541.1"/>
    </source>
</evidence>
<comment type="caution">
    <text evidence="2">The sequence shown here is derived from an EMBL/GenBank/DDBJ whole genome shotgun (WGS) entry which is preliminary data.</text>
</comment>
<dbReference type="Proteomes" id="UP000037088">
    <property type="component" value="Unassembled WGS sequence"/>
</dbReference>
<evidence type="ECO:0000313" key="4">
    <source>
        <dbReference type="Proteomes" id="UP000036851"/>
    </source>
</evidence>
<dbReference type="PATRIC" id="fig|1560201.3.peg.3367"/>
<name>A0A0L7SZZ1_9GAMM</name>
<keyword evidence="5" id="KW-1185">Reference proteome</keyword>
<organism evidence="2 5">
    <name type="scientific">Winslowiella iniecta</name>
    <dbReference type="NCBI Taxonomy" id="1560201"/>
    <lineage>
        <taxon>Bacteria</taxon>
        <taxon>Pseudomonadati</taxon>
        <taxon>Pseudomonadota</taxon>
        <taxon>Gammaproteobacteria</taxon>
        <taxon>Enterobacterales</taxon>
        <taxon>Erwiniaceae</taxon>
        <taxon>Winslowiella</taxon>
    </lineage>
</organism>
<evidence type="ECO:0000256" key="1">
    <source>
        <dbReference type="SAM" id="SignalP"/>
    </source>
</evidence>
<evidence type="ECO:0000313" key="3">
    <source>
        <dbReference type="EMBL" id="KOC90580.1"/>
    </source>
</evidence>
<reference evidence="4 5" key="1">
    <citation type="journal article" date="2015" name="Int. J. Syst. Evol. Microbiol.">
        <title>Erwinia iniecta sp. nov., isolated from Russian wheat aphids (Diuraphis noxia).</title>
        <authorList>
            <person name="Campillo T."/>
            <person name="Luna E."/>
            <person name="Portier P."/>
            <person name="Fischer-Le Saux M."/>
            <person name="Lapitan N."/>
            <person name="Tisserat N.A."/>
            <person name="Leach J.E."/>
        </authorList>
    </citation>
    <scope>NUCLEOTIDE SEQUENCE [LARGE SCALE GENOMIC DNA]</scope>
    <source>
        <strain evidence="2 5">B120</strain>
        <strain evidence="3 4">B149</strain>
    </source>
</reference>
<dbReference type="Pfam" id="PF12790">
    <property type="entry name" value="T6SS-SciN"/>
    <property type="match status" value="1"/>
</dbReference>
<accession>A0A0L7SZZ1</accession>
<dbReference type="EMBL" id="JRXF01000029">
    <property type="protein sequence ID" value="KOC90580.1"/>
    <property type="molecule type" value="Genomic_DNA"/>
</dbReference>
<protein>
    <submittedName>
        <fullName evidence="2">Type VI secretion protein</fullName>
    </submittedName>
</protein>
<gene>
    <name evidence="2" type="ORF">NG42_15900</name>
    <name evidence="3" type="ORF">NG43_17090</name>
</gene>
<dbReference type="Gene3D" id="2.60.40.4150">
    <property type="entry name" value="Type VI secretion system, lipoprotein SciN"/>
    <property type="match status" value="1"/>
</dbReference>
<proteinExistence type="predicted"/>
<dbReference type="InterPro" id="IPR017734">
    <property type="entry name" value="T6SS_SciN"/>
</dbReference>
<feature type="signal peptide" evidence="1">
    <location>
        <begin position="1"/>
        <end position="16"/>
    </location>
</feature>
<dbReference type="STRING" id="1560201.NG42_15900"/>
<keyword evidence="1" id="KW-0732">Signal</keyword>
<dbReference type="EMBL" id="JRXE01000023">
    <property type="protein sequence ID" value="KOC88541.1"/>
    <property type="molecule type" value="Genomic_DNA"/>
</dbReference>
<dbReference type="Proteomes" id="UP000036851">
    <property type="component" value="Unassembled WGS sequence"/>
</dbReference>
<dbReference type="OrthoDB" id="7021080at2"/>
<sequence length="175" mass="19006">MAVINFKQAAFPLVCAALLSGCGLTQSVSDGTVAVTKSIFYKTIKTLHLDFTTRSAVNSDEGNVPLATLLRVYQLKDRKAFDQADYQTLLTQADTVLSADMLAQRDVTVMPGGSASLDMPMDPQAKYVAVVGLFRSPNLQQNSWRLVLERNDLDADDARVIALGNGDLVLKPLKD</sequence>
<dbReference type="NCBIfam" id="TIGR03352">
    <property type="entry name" value="VI_chp_3"/>
    <property type="match status" value="1"/>
</dbReference>